<dbReference type="EMBL" id="GFTR01000444">
    <property type="protein sequence ID" value="JAW15982.1"/>
    <property type="molecule type" value="Transcribed_RNA"/>
</dbReference>
<feature type="domain" description="Kazal-like" evidence="2">
    <location>
        <begin position="17"/>
        <end position="73"/>
    </location>
</feature>
<accession>A0A224Y4F9</accession>
<protein>
    <submittedName>
        <fullName evidence="3">Putative kazal-type inhibitor</fullName>
    </submittedName>
</protein>
<evidence type="ECO:0000256" key="1">
    <source>
        <dbReference type="SAM" id="SignalP"/>
    </source>
</evidence>
<dbReference type="InterPro" id="IPR002350">
    <property type="entry name" value="Kazal_dom"/>
</dbReference>
<dbReference type="PROSITE" id="PS51465">
    <property type="entry name" value="KAZAL_2"/>
    <property type="match status" value="1"/>
</dbReference>
<evidence type="ECO:0000259" key="2">
    <source>
        <dbReference type="PROSITE" id="PS51465"/>
    </source>
</evidence>
<dbReference type="SUPFAM" id="SSF100895">
    <property type="entry name" value="Kazal-type serine protease inhibitors"/>
    <property type="match status" value="1"/>
</dbReference>
<evidence type="ECO:0000313" key="3">
    <source>
        <dbReference type="EMBL" id="JAW15982.1"/>
    </source>
</evidence>
<keyword evidence="1" id="KW-0732">Signal</keyword>
<dbReference type="Pfam" id="PF07648">
    <property type="entry name" value="Kazal_2"/>
    <property type="match status" value="1"/>
</dbReference>
<dbReference type="InterPro" id="IPR036058">
    <property type="entry name" value="Kazal_dom_sf"/>
</dbReference>
<proteinExistence type="predicted"/>
<organism evidence="3">
    <name type="scientific">Panstrongylus lignarius</name>
    <dbReference type="NCBI Taxonomy" id="156445"/>
    <lineage>
        <taxon>Eukaryota</taxon>
        <taxon>Metazoa</taxon>
        <taxon>Ecdysozoa</taxon>
        <taxon>Arthropoda</taxon>
        <taxon>Hexapoda</taxon>
        <taxon>Insecta</taxon>
        <taxon>Pterygota</taxon>
        <taxon>Neoptera</taxon>
        <taxon>Paraneoptera</taxon>
        <taxon>Hemiptera</taxon>
        <taxon>Heteroptera</taxon>
        <taxon>Panheteroptera</taxon>
        <taxon>Cimicomorpha</taxon>
        <taxon>Reduviidae</taxon>
        <taxon>Triatominae</taxon>
        <taxon>Panstrongylus</taxon>
    </lineage>
</organism>
<name>A0A224Y4F9_9HEMI</name>
<feature type="signal peptide" evidence="1">
    <location>
        <begin position="1"/>
        <end position="21"/>
    </location>
</feature>
<sequence length="73" mass="8219">MKVLILCLLIIGLQMINLAESKCKCDCRIYPIKPVCGKDLKTGDEETFPNVCHLQCYNCTHNKSYVVIHSGDC</sequence>
<dbReference type="Gene3D" id="3.30.60.30">
    <property type="match status" value="1"/>
</dbReference>
<feature type="chain" id="PRO_5013211450" evidence="1">
    <location>
        <begin position="22"/>
        <end position="73"/>
    </location>
</feature>
<dbReference type="AlphaFoldDB" id="A0A224Y4F9"/>
<reference evidence="3" key="1">
    <citation type="journal article" date="2018" name="PLoS Negl. Trop. Dis.">
        <title>An insight into the salivary gland and fat body transcriptome of Panstrongylus lignarius (Hemiptera: Heteroptera), the main vector of Chagas disease in Peru.</title>
        <authorList>
            <person name="Nevoa J.C."/>
            <person name="Mendes M.T."/>
            <person name="da Silva M.V."/>
            <person name="Soares S.C."/>
            <person name="Oliveira C.J.F."/>
            <person name="Ribeiro J.M.C."/>
        </authorList>
    </citation>
    <scope>NUCLEOTIDE SEQUENCE</scope>
</reference>